<name>A0A941F175_9BACT</name>
<evidence type="ECO:0000313" key="3">
    <source>
        <dbReference type="Proteomes" id="UP000679220"/>
    </source>
</evidence>
<dbReference type="AlphaFoldDB" id="A0A941F175"/>
<evidence type="ECO:0000313" key="2">
    <source>
        <dbReference type="EMBL" id="MBR8534978.1"/>
    </source>
</evidence>
<gene>
    <name evidence="2" type="ORF">KDU71_05345</name>
</gene>
<protein>
    <submittedName>
        <fullName evidence="2">Uncharacterized protein</fullName>
    </submittedName>
</protein>
<sequence>MLNQLKEFYKKNRLFIIIGLAFILLMQICSRGGRVSKPAVAETAVHQPDSSVSDDSQLKPLREIYYEEQQNKKTQNPEITNLFILMGLVLLVYVATRRGWLQKLAPSIVWINIRIRRHKTSKERIATITISNHTKESLTFSSPVLSFGSPLKKSRKFKLKGGGEQSVFPLTLMPGTAHSLTINLDAFRQKAGIAKGYKWVKTEVDTGTKNYRSIWKYLF</sequence>
<keyword evidence="1" id="KW-0812">Transmembrane</keyword>
<dbReference type="EMBL" id="JAGTAR010000006">
    <property type="protein sequence ID" value="MBR8534978.1"/>
    <property type="molecule type" value="Genomic_DNA"/>
</dbReference>
<reference evidence="2" key="2">
    <citation type="submission" date="2021-04" db="EMBL/GenBank/DDBJ databases">
        <authorList>
            <person name="Zhang T."/>
            <person name="Zhang Y."/>
            <person name="Lu D."/>
            <person name="Zuo D."/>
            <person name="Du Z."/>
        </authorList>
    </citation>
    <scope>NUCLEOTIDE SEQUENCE</scope>
    <source>
        <strain evidence="2">JR1</strain>
    </source>
</reference>
<comment type="caution">
    <text evidence="2">The sequence shown here is derived from an EMBL/GenBank/DDBJ whole genome shotgun (WGS) entry which is preliminary data.</text>
</comment>
<proteinExistence type="predicted"/>
<organism evidence="2 3">
    <name type="scientific">Carboxylicivirga sediminis</name>
    <dbReference type="NCBI Taxonomy" id="2006564"/>
    <lineage>
        <taxon>Bacteria</taxon>
        <taxon>Pseudomonadati</taxon>
        <taxon>Bacteroidota</taxon>
        <taxon>Bacteroidia</taxon>
        <taxon>Marinilabiliales</taxon>
        <taxon>Marinilabiliaceae</taxon>
        <taxon>Carboxylicivirga</taxon>
    </lineage>
</organism>
<keyword evidence="1" id="KW-0472">Membrane</keyword>
<dbReference type="RefSeq" id="WP_212188885.1">
    <property type="nucleotide sequence ID" value="NZ_JAGTAR010000006.1"/>
</dbReference>
<accession>A0A941F175</accession>
<dbReference type="Proteomes" id="UP000679220">
    <property type="component" value="Unassembled WGS sequence"/>
</dbReference>
<evidence type="ECO:0000256" key="1">
    <source>
        <dbReference type="SAM" id="Phobius"/>
    </source>
</evidence>
<keyword evidence="1" id="KW-1133">Transmembrane helix</keyword>
<feature type="transmembrane region" description="Helical" evidence="1">
    <location>
        <begin position="79"/>
        <end position="96"/>
    </location>
</feature>
<reference evidence="2" key="1">
    <citation type="journal article" date="2018" name="Int. J. Syst. Evol. Microbiol.">
        <title>Carboxylicivirga sediminis sp. nov., isolated from coastal sediment.</title>
        <authorList>
            <person name="Wang F.Q."/>
            <person name="Ren L.H."/>
            <person name="Zou R.J."/>
            <person name="Sun Y.Z."/>
            <person name="Liu X.J."/>
            <person name="Jiang F."/>
            <person name="Liu L.J."/>
        </authorList>
    </citation>
    <scope>NUCLEOTIDE SEQUENCE</scope>
    <source>
        <strain evidence="2">JR1</strain>
    </source>
</reference>
<keyword evidence="3" id="KW-1185">Reference proteome</keyword>